<reference evidence="2" key="1">
    <citation type="journal article" date="2018" name="Nat. Microbiol.">
        <title>Leveraging single-cell genomics to expand the fungal tree of life.</title>
        <authorList>
            <person name="Ahrendt S.R."/>
            <person name="Quandt C.A."/>
            <person name="Ciobanu D."/>
            <person name="Clum A."/>
            <person name="Salamov A."/>
            <person name="Andreopoulos B."/>
            <person name="Cheng J.F."/>
            <person name="Woyke T."/>
            <person name="Pelin A."/>
            <person name="Henrissat B."/>
            <person name="Reynolds N.K."/>
            <person name="Benny G.L."/>
            <person name="Smith M.E."/>
            <person name="James T.Y."/>
            <person name="Grigoriev I.V."/>
        </authorList>
    </citation>
    <scope>NUCLEOTIDE SEQUENCE [LARGE SCALE GENOMIC DNA]</scope>
    <source>
        <strain evidence="2">ATCC 52028</strain>
    </source>
</reference>
<proteinExistence type="predicted"/>
<organism evidence="1 2">
    <name type="scientific">Caulochytrium protostelioides</name>
    <dbReference type="NCBI Taxonomy" id="1555241"/>
    <lineage>
        <taxon>Eukaryota</taxon>
        <taxon>Fungi</taxon>
        <taxon>Fungi incertae sedis</taxon>
        <taxon>Chytridiomycota</taxon>
        <taxon>Chytridiomycota incertae sedis</taxon>
        <taxon>Chytridiomycetes</taxon>
        <taxon>Caulochytriales</taxon>
        <taxon>Caulochytriaceae</taxon>
        <taxon>Caulochytrium</taxon>
    </lineage>
</organism>
<accession>A0A4P9WWQ4</accession>
<name>A0A4P9WWQ4_9FUNG</name>
<gene>
    <name evidence="1" type="ORF">CAUPRSCDRAFT_12632</name>
</gene>
<evidence type="ECO:0000313" key="2">
    <source>
        <dbReference type="Proteomes" id="UP000268535"/>
    </source>
</evidence>
<dbReference type="EMBL" id="ML011161">
    <property type="protein sequence ID" value="RKO95666.1"/>
    <property type="molecule type" value="Genomic_DNA"/>
</dbReference>
<feature type="non-terminal residue" evidence="1">
    <location>
        <position position="266"/>
    </location>
</feature>
<sequence length="266" mass="29582">MRILTSYQLLVLDPSRRGVLGPLRQHITSKFVLARVDLTPIVEACFPKHVRGGPVGPDAPTPRINTSQTIAFVRQVVAVAVPLIRGAQGHGDLFDGILFHGLETLPHAPIFTEVAAFLRACGVLVFVELQPPTFSSQHLPDMNALHGVLMVNVTIGLDGSRRDYFQMVPHVYRIIKAYTEQQSTREDFAVLICEAVSSQATVSPAQINRLLKFTQFYKAVPWFTVAEGLSVPKYNRPLTRATSALEFMGAIEYQAIRKAWVQHRVE</sequence>
<dbReference type="Proteomes" id="UP000268535">
    <property type="component" value="Unassembled WGS sequence"/>
</dbReference>
<protein>
    <submittedName>
        <fullName evidence="1">Uncharacterized protein</fullName>
    </submittedName>
</protein>
<evidence type="ECO:0000313" key="1">
    <source>
        <dbReference type="EMBL" id="RKO95666.1"/>
    </source>
</evidence>
<dbReference type="AlphaFoldDB" id="A0A4P9WWQ4"/>